<dbReference type="PRINTS" id="PR00421">
    <property type="entry name" value="THIOREDOXIN"/>
</dbReference>
<dbReference type="PANTHER" id="PTHR46426">
    <property type="entry name" value="PROTEIN DISULFIDE-ISOMERASE TMX3"/>
    <property type="match status" value="1"/>
</dbReference>
<dbReference type="Proteomes" id="UP000041254">
    <property type="component" value="Unassembled WGS sequence"/>
</dbReference>
<dbReference type="OrthoDB" id="72053at2759"/>
<organism evidence="14 15">
    <name type="scientific">Vitrella brassicaformis (strain CCMP3155)</name>
    <dbReference type="NCBI Taxonomy" id="1169540"/>
    <lineage>
        <taxon>Eukaryota</taxon>
        <taxon>Sar</taxon>
        <taxon>Alveolata</taxon>
        <taxon>Colpodellida</taxon>
        <taxon>Vitrellaceae</taxon>
        <taxon>Vitrella</taxon>
    </lineage>
</organism>
<feature type="domain" description="Thioredoxin" evidence="13">
    <location>
        <begin position="30"/>
        <end position="148"/>
    </location>
</feature>
<evidence type="ECO:0000256" key="3">
    <source>
        <dbReference type="ARBA" id="ARBA00022692"/>
    </source>
</evidence>
<dbReference type="InterPro" id="IPR013766">
    <property type="entry name" value="Thioredoxin_domain"/>
</dbReference>
<keyword evidence="3 11" id="KW-0812">Transmembrane</keyword>
<keyword evidence="4 12" id="KW-0732">Signal</keyword>
<evidence type="ECO:0000256" key="5">
    <source>
        <dbReference type="ARBA" id="ARBA00022989"/>
    </source>
</evidence>
<evidence type="ECO:0000256" key="6">
    <source>
        <dbReference type="ARBA" id="ARBA00023136"/>
    </source>
</evidence>
<evidence type="ECO:0000313" key="14">
    <source>
        <dbReference type="EMBL" id="CEM30097.1"/>
    </source>
</evidence>
<evidence type="ECO:0000256" key="1">
    <source>
        <dbReference type="ARBA" id="ARBA00004389"/>
    </source>
</evidence>
<comment type="subcellular location">
    <subcellularLocation>
        <location evidence="1">Endoplasmic reticulum membrane</location>
        <topology evidence="1">Single-pass membrane protein</topology>
    </subcellularLocation>
</comment>
<evidence type="ECO:0000259" key="13">
    <source>
        <dbReference type="PROSITE" id="PS51352"/>
    </source>
</evidence>
<dbReference type="FunCoup" id="A0A0G4GJK2">
    <property type="interactions" value="62"/>
</dbReference>
<evidence type="ECO:0000256" key="2">
    <source>
        <dbReference type="ARBA" id="ARBA00006347"/>
    </source>
</evidence>
<evidence type="ECO:0000256" key="7">
    <source>
        <dbReference type="ARBA" id="ARBA00023157"/>
    </source>
</evidence>
<keyword evidence="8" id="KW-0676">Redox-active center</keyword>
<feature type="compositionally biased region" description="Low complexity" evidence="10">
    <location>
        <begin position="473"/>
        <end position="482"/>
    </location>
</feature>
<dbReference type="STRING" id="1169540.A0A0G4GJK2"/>
<feature type="signal peptide" evidence="12">
    <location>
        <begin position="1"/>
        <end position="23"/>
    </location>
</feature>
<keyword evidence="5 11" id="KW-1133">Transmembrane helix</keyword>
<dbReference type="GO" id="GO:0005789">
    <property type="term" value="C:endoplasmic reticulum membrane"/>
    <property type="evidence" value="ECO:0007669"/>
    <property type="project" value="UniProtKB-SubCell"/>
</dbReference>
<feature type="chain" id="PRO_5005190104" description="Thioredoxin domain-containing protein" evidence="12">
    <location>
        <begin position="24"/>
        <end position="497"/>
    </location>
</feature>
<dbReference type="Pfam" id="PF13848">
    <property type="entry name" value="Thioredoxin_6"/>
    <property type="match status" value="1"/>
</dbReference>
<dbReference type="PANTHER" id="PTHR46426:SF1">
    <property type="entry name" value="PROTEIN DISULFIDE-ISOMERASE TMX3"/>
    <property type="match status" value="1"/>
</dbReference>
<protein>
    <recommendedName>
        <fullName evidence="13">Thioredoxin domain-containing protein</fullName>
    </recommendedName>
</protein>
<evidence type="ECO:0000256" key="4">
    <source>
        <dbReference type="ARBA" id="ARBA00022729"/>
    </source>
</evidence>
<dbReference type="PROSITE" id="PS51352">
    <property type="entry name" value="THIOREDOXIN_2"/>
    <property type="match status" value="1"/>
</dbReference>
<dbReference type="PhylomeDB" id="A0A0G4GJK2"/>
<proteinExistence type="inferred from homology"/>
<dbReference type="InterPro" id="IPR052250">
    <property type="entry name" value="PDI_TMX3"/>
</dbReference>
<sequence length="497" mass="54810">MAASEVILLAALWPLWMIGAAAASQQHDLSKASAAAPPMPERVATLHGSNFDAKLRESDWLIEFYAPWCGHCKRLMPEFEQAAETMAREETPVQLGKVDCSKESKLCGRYGIKGYPAVKFFRDGMPPRSYRGRRQADSLVAYCERMIQPPVKAVDSVAALTTYHHDFDPSAVGCLLFIPHSPSSAGHLVPLAYLHLAVEYRDRHFFAVTYSLDVWIDAAPPTVREKRQSFSDKVFLLTSVGEGVDPDVFAAADMGQMVRLDVGEPQGGESESETLAWLQTWLKAHRFPLVSEMGRDNFFDLTHAGRRTVVLAIDPDTPSAHTHLKALQAAAKRHKNDFFFGYVNGVQWGESLEAFSVDAARLPKVVVIDAEKEAFYEDDTLLTIDSLPEGLDRLLKGQLARQYEGLWGMPTRMVKGARRMANGTIAFASESVLNLLVVLGAAAVVVMVVGGCCFLMLLPDEVPTADEDEKTADASADAGGDTDVSHKRQQQERKKER</sequence>
<dbReference type="InParanoid" id="A0A0G4GJK2"/>
<feature type="compositionally biased region" description="Basic and acidic residues" evidence="10">
    <location>
        <begin position="483"/>
        <end position="497"/>
    </location>
</feature>
<evidence type="ECO:0000256" key="11">
    <source>
        <dbReference type="SAM" id="Phobius"/>
    </source>
</evidence>
<feature type="transmembrane region" description="Helical" evidence="11">
    <location>
        <begin position="432"/>
        <end position="458"/>
    </location>
</feature>
<dbReference type="Gene3D" id="3.40.30.10">
    <property type="entry name" value="Glutaredoxin"/>
    <property type="match status" value="2"/>
</dbReference>
<name>A0A0G4GJK2_VITBC</name>
<keyword evidence="15" id="KW-1185">Reference proteome</keyword>
<dbReference type="Pfam" id="PF00085">
    <property type="entry name" value="Thioredoxin"/>
    <property type="match status" value="1"/>
</dbReference>
<dbReference type="InterPro" id="IPR017937">
    <property type="entry name" value="Thioredoxin_CS"/>
</dbReference>
<dbReference type="PROSITE" id="PS00194">
    <property type="entry name" value="THIOREDOXIN_1"/>
    <property type="match status" value="1"/>
</dbReference>
<dbReference type="AlphaFoldDB" id="A0A0G4GJK2"/>
<dbReference type="SUPFAM" id="SSF52833">
    <property type="entry name" value="Thioredoxin-like"/>
    <property type="match status" value="2"/>
</dbReference>
<accession>A0A0G4GJK2</accession>
<comment type="similarity">
    <text evidence="2">Belongs to the protein disulfide isomerase family.</text>
</comment>
<feature type="region of interest" description="Disordered" evidence="10">
    <location>
        <begin position="466"/>
        <end position="497"/>
    </location>
</feature>
<evidence type="ECO:0000313" key="15">
    <source>
        <dbReference type="Proteomes" id="UP000041254"/>
    </source>
</evidence>
<gene>
    <name evidence="14" type="ORF">Vbra_17993</name>
</gene>
<comment type="function">
    <text evidence="9">Probable disulfide isomerase, which participates in the folding of proteins containing disulfide bonds. May act as a dithiol oxidase. Acts as a regulator of endoplasmic reticulum-mitochondria contact sites via its ability to regulate redox signals.</text>
</comment>
<reference evidence="14 15" key="1">
    <citation type="submission" date="2014-11" db="EMBL/GenBank/DDBJ databases">
        <authorList>
            <person name="Zhu J."/>
            <person name="Qi W."/>
            <person name="Song R."/>
        </authorList>
    </citation>
    <scope>NUCLEOTIDE SEQUENCE [LARGE SCALE GENOMIC DNA]</scope>
</reference>
<dbReference type="VEuPathDB" id="CryptoDB:Vbra_17993"/>
<keyword evidence="7" id="KW-1015">Disulfide bond</keyword>
<dbReference type="CDD" id="cd02961">
    <property type="entry name" value="PDI_a_family"/>
    <property type="match status" value="1"/>
</dbReference>
<evidence type="ECO:0000256" key="12">
    <source>
        <dbReference type="SAM" id="SignalP"/>
    </source>
</evidence>
<dbReference type="EMBL" id="CDMY01000688">
    <property type="protein sequence ID" value="CEM30097.1"/>
    <property type="molecule type" value="Genomic_DNA"/>
</dbReference>
<keyword evidence="6 11" id="KW-0472">Membrane</keyword>
<dbReference type="FunFam" id="3.40.30.10:FF:000107">
    <property type="entry name" value="Protein disulfide-isomerase 5-2"/>
    <property type="match status" value="1"/>
</dbReference>
<evidence type="ECO:0000256" key="9">
    <source>
        <dbReference type="ARBA" id="ARBA00045246"/>
    </source>
</evidence>
<evidence type="ECO:0000256" key="8">
    <source>
        <dbReference type="ARBA" id="ARBA00023284"/>
    </source>
</evidence>
<dbReference type="InterPro" id="IPR036249">
    <property type="entry name" value="Thioredoxin-like_sf"/>
</dbReference>
<evidence type="ECO:0000256" key="10">
    <source>
        <dbReference type="SAM" id="MobiDB-lite"/>
    </source>
</evidence>
<dbReference type="OMA" id="GIEMRNM"/>